<evidence type="ECO:0000256" key="1">
    <source>
        <dbReference type="SAM" id="MobiDB-lite"/>
    </source>
</evidence>
<dbReference type="EMBL" id="BAABKM010000002">
    <property type="protein sequence ID" value="GAA4709087.1"/>
    <property type="molecule type" value="Genomic_DNA"/>
</dbReference>
<dbReference type="GO" id="GO:0016787">
    <property type="term" value="F:hydrolase activity"/>
    <property type="evidence" value="ECO:0007669"/>
    <property type="project" value="UniProtKB-KW"/>
</dbReference>
<name>A0ABP8XLI5_9ACTN</name>
<keyword evidence="4" id="KW-1185">Reference proteome</keyword>
<comment type="caution">
    <text evidence="3">The sequence shown here is derived from an EMBL/GenBank/DDBJ whole genome shotgun (WGS) entry which is preliminary data.</text>
</comment>
<evidence type="ECO:0000313" key="4">
    <source>
        <dbReference type="Proteomes" id="UP001499974"/>
    </source>
</evidence>
<reference evidence="4" key="1">
    <citation type="journal article" date="2019" name="Int. J. Syst. Evol. Microbiol.">
        <title>The Global Catalogue of Microorganisms (GCM) 10K type strain sequencing project: providing services to taxonomists for standard genome sequencing and annotation.</title>
        <authorList>
            <consortium name="The Broad Institute Genomics Platform"/>
            <consortium name="The Broad Institute Genome Sequencing Center for Infectious Disease"/>
            <person name="Wu L."/>
            <person name="Ma J."/>
        </authorList>
    </citation>
    <scope>NUCLEOTIDE SEQUENCE [LARGE SCALE GENOMIC DNA]</scope>
    <source>
        <strain evidence="4">JCM 18531</strain>
    </source>
</reference>
<dbReference type="Proteomes" id="UP001499974">
    <property type="component" value="Unassembled WGS sequence"/>
</dbReference>
<organism evidence="3 4">
    <name type="scientific">Nocardioides conyzicola</name>
    <dbReference type="NCBI Taxonomy" id="1651781"/>
    <lineage>
        <taxon>Bacteria</taxon>
        <taxon>Bacillati</taxon>
        <taxon>Actinomycetota</taxon>
        <taxon>Actinomycetes</taxon>
        <taxon>Propionibacteriales</taxon>
        <taxon>Nocardioidaceae</taxon>
        <taxon>Nocardioides</taxon>
    </lineage>
</organism>
<gene>
    <name evidence="3" type="ORF">GCM10023349_29940</name>
</gene>
<evidence type="ECO:0000259" key="2">
    <source>
        <dbReference type="Pfam" id="PF00561"/>
    </source>
</evidence>
<dbReference type="SUPFAM" id="SSF53474">
    <property type="entry name" value="alpha/beta-Hydrolases"/>
    <property type="match status" value="1"/>
</dbReference>
<proteinExistence type="predicted"/>
<dbReference type="Pfam" id="PF00561">
    <property type="entry name" value="Abhydrolase_1"/>
    <property type="match status" value="1"/>
</dbReference>
<dbReference type="PANTHER" id="PTHR36837:SF2">
    <property type="entry name" value="POLY(3-HYDROXYALKANOATE) POLYMERASE SUBUNIT PHAC"/>
    <property type="match status" value="1"/>
</dbReference>
<accession>A0ABP8XLI5</accession>
<feature type="region of interest" description="Disordered" evidence="1">
    <location>
        <begin position="355"/>
        <end position="415"/>
    </location>
</feature>
<sequence length="415" mass="43229">MDLNPLPDHVLSAAGNVAHLVRRGGMADLRPMPRAEVARGERHRVHHLEPDPAVAGLGGPVLLVPPLAVPDACFDLRRGCSLAEHLVAAGRPAYVVELDPVDFRDPDLALDPWVTEVLPAAIREASRHAGGQPVHVVGWSLGGTFALLAAAREPGLPVASLTVLGTPVDVSSVPMLAPLRPLISPTDWSGPVGLAARLAGSAPGVRWALGLPGVQQLVTRPAAVAAHLDDADWLAQLEAVDRLSTATAPYRGRAFGRLHHRFARDNALASGTVELADGEVSLSAVTAPTLVVAGADDTIVPVAAVRPAVAMLTGAREVRFEIVPGGHLGLLTGRGARTGTWPVLDEWLAQWDGRAVPRKRAAKKAPAKKAPAKKAPAKRAAAKKSPAKKAAPSPEVIGANPRRRHSSAGSRALAP</sequence>
<protein>
    <submittedName>
        <fullName evidence="3">Alpha/beta hydrolase</fullName>
    </submittedName>
</protein>
<dbReference type="InterPro" id="IPR051321">
    <property type="entry name" value="PHA/PHB_synthase"/>
</dbReference>
<dbReference type="PANTHER" id="PTHR36837">
    <property type="entry name" value="POLY(3-HYDROXYALKANOATE) POLYMERASE SUBUNIT PHAC"/>
    <property type="match status" value="1"/>
</dbReference>
<feature type="domain" description="AB hydrolase-1" evidence="2">
    <location>
        <begin position="113"/>
        <end position="332"/>
    </location>
</feature>
<evidence type="ECO:0000313" key="3">
    <source>
        <dbReference type="EMBL" id="GAA4709087.1"/>
    </source>
</evidence>
<dbReference type="Gene3D" id="3.40.50.1820">
    <property type="entry name" value="alpha/beta hydrolase"/>
    <property type="match status" value="1"/>
</dbReference>
<dbReference type="RefSeq" id="WP_345522164.1">
    <property type="nucleotide sequence ID" value="NZ_BAABKM010000002.1"/>
</dbReference>
<dbReference type="InterPro" id="IPR029058">
    <property type="entry name" value="AB_hydrolase_fold"/>
</dbReference>
<keyword evidence="3" id="KW-0378">Hydrolase</keyword>
<dbReference type="InterPro" id="IPR000073">
    <property type="entry name" value="AB_hydrolase_1"/>
</dbReference>
<feature type="compositionally biased region" description="Basic residues" evidence="1">
    <location>
        <begin position="356"/>
        <end position="387"/>
    </location>
</feature>